<name>A0A0R1GTQ4_9LACO</name>
<gene>
    <name evidence="1" type="ORF">FC07_GL000253</name>
</gene>
<dbReference type="AlphaFoldDB" id="A0A0R1GTQ4"/>
<dbReference type="PATRIC" id="fig|1423726.3.peg.262"/>
<reference evidence="1 2" key="1">
    <citation type="journal article" date="2015" name="Genome Announc.">
        <title>Expanding the biotechnology potential of lactobacilli through comparative genomics of 213 strains and associated genera.</title>
        <authorList>
            <person name="Sun Z."/>
            <person name="Harris H.M."/>
            <person name="McCann A."/>
            <person name="Guo C."/>
            <person name="Argimon S."/>
            <person name="Zhang W."/>
            <person name="Yang X."/>
            <person name="Jeffery I.B."/>
            <person name="Cooney J.C."/>
            <person name="Kagawa T.F."/>
            <person name="Liu W."/>
            <person name="Song Y."/>
            <person name="Salvetti E."/>
            <person name="Wrobel A."/>
            <person name="Rasinkangas P."/>
            <person name="Parkhill J."/>
            <person name="Rea M.C."/>
            <person name="O'Sullivan O."/>
            <person name="Ritari J."/>
            <person name="Douillard F.P."/>
            <person name="Paul Ross R."/>
            <person name="Yang R."/>
            <person name="Briner A.E."/>
            <person name="Felis G.E."/>
            <person name="de Vos W.M."/>
            <person name="Barrangou R."/>
            <person name="Klaenhammer T.R."/>
            <person name="Caufield P.W."/>
            <person name="Cui Y."/>
            <person name="Zhang H."/>
            <person name="O'Toole P.W."/>
        </authorList>
    </citation>
    <scope>NUCLEOTIDE SEQUENCE [LARGE SCALE GENOMIC DNA]</scope>
    <source>
        <strain evidence="1 2">DSM 20003</strain>
    </source>
</reference>
<accession>A0A0R1GTQ4</accession>
<sequence>MIDTSEKERALSVLKDDAENIIQLVGKQQNSLCLTQCPAFEEVVDTQMFGYSKEVAFVVRMGYLTPKAGQHMVSELEKRLNQIYADSFEKSKEQ</sequence>
<dbReference type="OrthoDB" id="2135235at2"/>
<organism evidence="1 2">
    <name type="scientific">Loigolactobacillus bifermentans DSM 20003</name>
    <dbReference type="NCBI Taxonomy" id="1423726"/>
    <lineage>
        <taxon>Bacteria</taxon>
        <taxon>Bacillati</taxon>
        <taxon>Bacillota</taxon>
        <taxon>Bacilli</taxon>
        <taxon>Lactobacillales</taxon>
        <taxon>Lactobacillaceae</taxon>
        <taxon>Loigolactobacillus</taxon>
    </lineage>
</organism>
<dbReference type="InterPro" id="IPR036270">
    <property type="entry name" value="UPF0358_sf"/>
</dbReference>
<dbReference type="Proteomes" id="UP000051461">
    <property type="component" value="Unassembled WGS sequence"/>
</dbReference>
<evidence type="ECO:0000313" key="2">
    <source>
        <dbReference type="Proteomes" id="UP000051461"/>
    </source>
</evidence>
<proteinExistence type="predicted"/>
<comment type="caution">
    <text evidence="1">The sequence shown here is derived from an EMBL/GenBank/DDBJ whole genome shotgun (WGS) entry which is preliminary data.</text>
</comment>
<dbReference type="EMBL" id="AZDA01000082">
    <property type="protein sequence ID" value="KRK35137.1"/>
    <property type="molecule type" value="Genomic_DNA"/>
</dbReference>
<dbReference type="RefSeq" id="WP_057904809.1">
    <property type="nucleotide sequence ID" value="NZ_AZDA01000082.1"/>
</dbReference>
<evidence type="ECO:0000313" key="1">
    <source>
        <dbReference type="EMBL" id="KRK35137.1"/>
    </source>
</evidence>
<dbReference type="STRING" id="1423726.FC07_GL000253"/>
<keyword evidence="2" id="KW-1185">Reference proteome</keyword>
<dbReference type="Gene3D" id="1.10.287.750">
    <property type="entry name" value="SO2669-like"/>
    <property type="match status" value="1"/>
</dbReference>
<dbReference type="InterPro" id="IPR009983">
    <property type="entry name" value="UPF0358"/>
</dbReference>
<dbReference type="Pfam" id="PF07408">
    <property type="entry name" value="DUF1507"/>
    <property type="match status" value="1"/>
</dbReference>
<dbReference type="SUPFAM" id="SSF140404">
    <property type="entry name" value="EF2458-like"/>
    <property type="match status" value="1"/>
</dbReference>
<protein>
    <submittedName>
        <fullName evidence="1">Uncharacterized protein</fullName>
    </submittedName>
</protein>